<name>A0A1H6XYI9_9PSED</name>
<keyword evidence="1" id="KW-0472">Membrane</keyword>
<keyword evidence="1" id="KW-1133">Transmembrane helix</keyword>
<sequence length="50" mass="5418">MKKAAPQYQQSSPSQGQSISFLSLFSAEEFVGVLIPLALVGLFWLCEVTA</sequence>
<accession>A0A1H6XYI9</accession>
<dbReference type="RefSeq" id="WP_170847741.1">
    <property type="nucleotide sequence ID" value="NZ_FNZE01000007.1"/>
</dbReference>
<evidence type="ECO:0000313" key="2">
    <source>
        <dbReference type="EMBL" id="SEJ34123.1"/>
    </source>
</evidence>
<evidence type="ECO:0000256" key="1">
    <source>
        <dbReference type="SAM" id="Phobius"/>
    </source>
</evidence>
<dbReference type="STRING" id="915471.SAMN05216201_107109"/>
<keyword evidence="3" id="KW-1185">Reference proteome</keyword>
<feature type="transmembrane region" description="Helical" evidence="1">
    <location>
        <begin position="21"/>
        <end position="45"/>
    </location>
</feature>
<proteinExistence type="predicted"/>
<organism evidence="2 3">
    <name type="scientific">Pseudomonas linyingensis</name>
    <dbReference type="NCBI Taxonomy" id="915471"/>
    <lineage>
        <taxon>Bacteria</taxon>
        <taxon>Pseudomonadati</taxon>
        <taxon>Pseudomonadota</taxon>
        <taxon>Gammaproteobacteria</taxon>
        <taxon>Pseudomonadales</taxon>
        <taxon>Pseudomonadaceae</taxon>
        <taxon>Pseudomonas</taxon>
    </lineage>
</organism>
<protein>
    <submittedName>
        <fullName evidence="2">Uncharacterized protein</fullName>
    </submittedName>
</protein>
<dbReference type="AlphaFoldDB" id="A0A1H6XYI9"/>
<gene>
    <name evidence="2" type="ORF">SAMN05216201_107109</name>
</gene>
<keyword evidence="1" id="KW-0812">Transmembrane</keyword>
<dbReference type="EMBL" id="FNZE01000007">
    <property type="protein sequence ID" value="SEJ34123.1"/>
    <property type="molecule type" value="Genomic_DNA"/>
</dbReference>
<evidence type="ECO:0000313" key="3">
    <source>
        <dbReference type="Proteomes" id="UP000242930"/>
    </source>
</evidence>
<dbReference type="Proteomes" id="UP000242930">
    <property type="component" value="Unassembled WGS sequence"/>
</dbReference>
<reference evidence="3" key="1">
    <citation type="submission" date="2016-10" db="EMBL/GenBank/DDBJ databases">
        <authorList>
            <person name="Varghese N."/>
            <person name="Submissions S."/>
        </authorList>
    </citation>
    <scope>NUCLEOTIDE SEQUENCE [LARGE SCALE GENOMIC DNA]</scope>
    <source>
        <strain evidence="3">LMG 25967</strain>
    </source>
</reference>